<feature type="compositionally biased region" description="Polar residues" evidence="1">
    <location>
        <begin position="190"/>
        <end position="215"/>
    </location>
</feature>
<dbReference type="GO" id="GO:0005737">
    <property type="term" value="C:cytoplasm"/>
    <property type="evidence" value="ECO:0007669"/>
    <property type="project" value="TreeGrafter"/>
</dbReference>
<dbReference type="Pfam" id="PF08316">
    <property type="entry name" value="Pal1"/>
    <property type="match status" value="1"/>
</dbReference>
<reference evidence="2 3" key="1">
    <citation type="submission" date="2018-01" db="EMBL/GenBank/DDBJ databases">
        <title>Harnessing the power of phylogenomics to disentangle the directionality and signatures of interkingdom host jumping in the parasitic fungal genus Tolypocladium.</title>
        <authorList>
            <person name="Quandt C.A."/>
            <person name="Patterson W."/>
            <person name="Spatafora J.W."/>
        </authorList>
    </citation>
    <scope>NUCLEOTIDE SEQUENCE [LARGE SCALE GENOMIC DNA]</scope>
    <source>
        <strain evidence="2 3">NRBC 100945</strain>
    </source>
</reference>
<evidence type="ECO:0000256" key="1">
    <source>
        <dbReference type="SAM" id="MobiDB-lite"/>
    </source>
</evidence>
<organism evidence="2 3">
    <name type="scientific">Tolypocladium paradoxum</name>
    <dbReference type="NCBI Taxonomy" id="94208"/>
    <lineage>
        <taxon>Eukaryota</taxon>
        <taxon>Fungi</taxon>
        <taxon>Dikarya</taxon>
        <taxon>Ascomycota</taxon>
        <taxon>Pezizomycotina</taxon>
        <taxon>Sordariomycetes</taxon>
        <taxon>Hypocreomycetidae</taxon>
        <taxon>Hypocreales</taxon>
        <taxon>Ophiocordycipitaceae</taxon>
        <taxon>Tolypocladium</taxon>
    </lineage>
</organism>
<dbReference type="PANTHER" id="PTHR28307">
    <property type="entry name" value="PROTEIN PAL1"/>
    <property type="match status" value="1"/>
</dbReference>
<accession>A0A2S4KZ84</accession>
<dbReference type="PANTHER" id="PTHR28307:SF1">
    <property type="entry name" value="PAL1 CELL MORPHOLOGY PROTEIN"/>
    <property type="match status" value="1"/>
</dbReference>
<feature type="region of interest" description="Disordered" evidence="1">
    <location>
        <begin position="1"/>
        <end position="29"/>
    </location>
</feature>
<dbReference type="AlphaFoldDB" id="A0A2S4KZ84"/>
<feature type="compositionally biased region" description="Basic and acidic residues" evidence="1">
    <location>
        <begin position="1"/>
        <end position="18"/>
    </location>
</feature>
<feature type="region of interest" description="Disordered" evidence="1">
    <location>
        <begin position="163"/>
        <end position="243"/>
    </location>
</feature>
<name>A0A2S4KZ84_9HYPO</name>
<dbReference type="OrthoDB" id="5389892at2759"/>
<feature type="compositionally biased region" description="Basic residues" evidence="1">
    <location>
        <begin position="227"/>
        <end position="236"/>
    </location>
</feature>
<comment type="caution">
    <text evidence="2">The sequence shown here is derived from an EMBL/GenBank/DDBJ whole genome shotgun (WGS) entry which is preliminary data.</text>
</comment>
<dbReference type="InterPro" id="IPR013226">
    <property type="entry name" value="Pal1"/>
</dbReference>
<dbReference type="Proteomes" id="UP000237481">
    <property type="component" value="Unassembled WGS sequence"/>
</dbReference>
<sequence length="243" mass="26417">MSHRPLDMLKADARAADRRPRRPRKRISETDAIDALDTIGGAYHHGGPFDATLASRNLDAKYSPVAAVRASNLEALRATPRENIADSLRHHVPLQGTASIPPGARDMSGNVMRYAEGADLMREPDAAGGAYKRWPHIPYHPDDLKGKGEPSFTVERDLKARKHGARLSEPGPNAYEMQPGVNGGEPVRQRSASNAAEASSTGAAYNGSYGLQRSHSTGKKISEGLRRRWGSLRRKKVPAEEAT</sequence>
<evidence type="ECO:0000313" key="2">
    <source>
        <dbReference type="EMBL" id="POR35498.1"/>
    </source>
</evidence>
<proteinExistence type="predicted"/>
<protein>
    <submittedName>
        <fullName evidence="2">Uncharacterized protein</fullName>
    </submittedName>
</protein>
<gene>
    <name evidence="2" type="ORF">TPAR_04319</name>
</gene>
<dbReference type="EMBL" id="PKSG01000436">
    <property type="protein sequence ID" value="POR35498.1"/>
    <property type="molecule type" value="Genomic_DNA"/>
</dbReference>
<evidence type="ECO:0000313" key="3">
    <source>
        <dbReference type="Proteomes" id="UP000237481"/>
    </source>
</evidence>
<keyword evidence="3" id="KW-1185">Reference proteome</keyword>